<reference evidence="3" key="1">
    <citation type="submission" date="2016-11" db="EMBL/GenBank/DDBJ databases">
        <authorList>
            <person name="Varghese N."/>
            <person name="Submissions S."/>
        </authorList>
    </citation>
    <scope>NUCLEOTIDE SEQUENCE [LARGE SCALE GENOMIC DNA]</scope>
    <source>
        <strain evidence="3">DSM 16785</strain>
    </source>
</reference>
<dbReference type="AlphaFoldDB" id="A0A1M4WCQ6"/>
<keyword evidence="1" id="KW-0472">Membrane</keyword>
<dbReference type="STRING" id="1122195.SAMN02745164_01148"/>
<dbReference type="RefSeq" id="WP_072864373.1">
    <property type="nucleotide sequence ID" value="NZ_FQUI01000015.1"/>
</dbReference>
<dbReference type="InterPro" id="IPR054331">
    <property type="entry name" value="LiaF_TM"/>
</dbReference>
<evidence type="ECO:0000313" key="3">
    <source>
        <dbReference type="EMBL" id="SHE78853.1"/>
    </source>
</evidence>
<protein>
    <recommendedName>
        <fullName evidence="2">LiaF transmembrane domain-containing protein</fullName>
    </recommendedName>
</protein>
<dbReference type="EMBL" id="FQUI01000015">
    <property type="protein sequence ID" value="SHE78853.1"/>
    <property type="molecule type" value="Genomic_DNA"/>
</dbReference>
<comment type="caution">
    <text evidence="3">The sequence shown here is derived from an EMBL/GenBank/DDBJ whole genome shotgun (WGS) entry which is preliminary data.</text>
</comment>
<feature type="transmembrane region" description="Helical" evidence="1">
    <location>
        <begin position="58"/>
        <end position="76"/>
    </location>
</feature>
<feature type="domain" description="LiaF transmembrane" evidence="2">
    <location>
        <begin position="4"/>
        <end position="75"/>
    </location>
</feature>
<keyword evidence="1" id="KW-0812">Transmembrane</keyword>
<evidence type="ECO:0000256" key="1">
    <source>
        <dbReference type="SAM" id="Phobius"/>
    </source>
</evidence>
<gene>
    <name evidence="3" type="ORF">SAMN02745164_01148</name>
</gene>
<organism evidence="3 4">
    <name type="scientific">Marinitoga hydrogenitolerans (strain DSM 16785 / JCM 12826 / AT1271)</name>
    <dbReference type="NCBI Taxonomy" id="1122195"/>
    <lineage>
        <taxon>Bacteria</taxon>
        <taxon>Thermotogati</taxon>
        <taxon>Thermotogota</taxon>
        <taxon>Thermotogae</taxon>
        <taxon>Petrotogales</taxon>
        <taxon>Petrotogaceae</taxon>
        <taxon>Marinitoga</taxon>
    </lineage>
</organism>
<evidence type="ECO:0000313" key="4">
    <source>
        <dbReference type="Proteomes" id="UP000184334"/>
    </source>
</evidence>
<keyword evidence="4" id="KW-1185">Reference proteome</keyword>
<dbReference type="OrthoDB" id="49677at2"/>
<feature type="transmembrane region" description="Helical" evidence="1">
    <location>
        <begin position="36"/>
        <end position="53"/>
    </location>
</feature>
<name>A0A1M4WCQ6_MARH1</name>
<accession>A0A1M4WCQ6</accession>
<proteinExistence type="predicted"/>
<evidence type="ECO:0000259" key="2">
    <source>
        <dbReference type="Pfam" id="PF22570"/>
    </source>
</evidence>
<dbReference type="Pfam" id="PF22570">
    <property type="entry name" value="LiaF-TM"/>
    <property type="match status" value="1"/>
</dbReference>
<dbReference type="Proteomes" id="UP000184334">
    <property type="component" value="Unassembled WGS sequence"/>
</dbReference>
<keyword evidence="1" id="KW-1133">Transmembrane helix</keyword>
<sequence length="279" mass="32362">MRYIIGLFFVAIGILFIVQGFNLDLLFRISINFSKFWPFILIMIGISILSKNIKWLKFINLAVAVLFFALLFFWNYNITFESFSTENFNYDNYKKTDIKILPDSEIIDILFDLPVTNLDISTDENSEIISGYYYGFQKLNIVKEDGKIKFRNSISTFGRNKYKIYLKLPLKYIYNISINSAVANIDLKQNLNIIRRFQINAGVSRITGNINGFKEKMFFDVDSAVAKITFILPEDSTYYLNYDSGIKKIYIDNKLIKDSEGKFYGNIDAGVLTIDLNTK</sequence>